<sequence>MKRKFAALRSSVQLPQRKKPYYNMPTNPLSVAGGWKKDTPSAEKSNPNDATKQAENVPRSVTGTVNEAGEIVDESGKSIGKIADSSDPKELAGNTVNEAGNIVSEAGDVLGKTTLGGDDAKVDETTKSTEKAQDSRDAAQDTADKTTDDATDKVDDTTESAGEYITEGGDSKSSSGWFGKTAKGAYNTLGSFGSKGKEASDDVQEQTGETTEQGVQDTKNNTEETAQEGAEDPEKKLDDTAQDTKDTADETAEDSEKKLDETTEDAQKGAQDTQEGTEDPEKKLDDTVKDVNDTTEETAQDGAEDSEKKLDDTNKDAQGAAQDTAEETVPEGAEDPEKKIDDTTEDAQDKVEDAQDEASQALDFSILENATVNKGGNLVIDGKTVGKLVEGEPKKLQGCKSDEQGQIWNDSGKIVGKAEPLPQDDAEQKEDPPFKNFPDAIVRGDGSVVQSENNDTRVGTLVEGDPKKLKGSKVDEDGDVLDGQFNKVGKAEPWDEPEPEEAPEEEAPDWSFLDGCTVNKGGKLVNKQGEVVGTLKDGNPKELQGHRCDAKGQIWNDSGSIVGHAEPVSDSERQAASKSFSPFENFPDAVVEADGSITSDGKRVGTLVEGEVKRLKGSKVDEDGDILDRFGNAIGKAEPWDEPEPEEEEVDRSILAGKRVNKAGNVVDGSGVIYGKVVEGNVPSMVGRMCNKQGQILSESGDVLGQAEVVSEGEREGSKEGPFAELEGLTVAKDGTIVTPGGDIVGRLTSGDGKTLFGRPVDQDGEIVDKNGNTLGKAERWSPPEDEKKPKGPMEGLKVNREGNVVNNEGETIGKLVSGDLSSVVGKEIDADGDIINTKGQTVGHVALIQDIPQEEAKETEEARQAREKTEAEEKKAEDDRQLAGQLSGAIEQSLEKIQPILNMIKDKMAVVDNKKSDEIDQEQLVKEVKPLIEEGGKILQETNGIVRGMDPDGRIQRQAKQKSGTKDASPEEHHLAEVLKTLTGDVTQTVDGAKRKLESLPKAKKELNPLWGLLTEPLGQIIAAVGLLLTGVLGIVGRLLSGLGLGNLVDGLLGGLGLNKVLSGLGLGSAYDALTGKTK</sequence>
<protein>
    <recommendedName>
        <fullName evidence="2">DUF6987 domain-containing protein</fullName>
    </recommendedName>
</protein>
<reference evidence="3" key="1">
    <citation type="journal article" date="2021" name="IMA Fungus">
        <title>Genomic characterization of three marine fungi, including Emericellopsis atlantica sp. nov. with signatures of a generalist lifestyle and marine biomass degradation.</title>
        <authorList>
            <person name="Hagestad O.C."/>
            <person name="Hou L."/>
            <person name="Andersen J.H."/>
            <person name="Hansen E.H."/>
            <person name="Altermark B."/>
            <person name="Li C."/>
            <person name="Kuhnert E."/>
            <person name="Cox R.J."/>
            <person name="Crous P.W."/>
            <person name="Spatafora J.W."/>
            <person name="Lail K."/>
            <person name="Amirebrahimi M."/>
            <person name="Lipzen A."/>
            <person name="Pangilinan J."/>
            <person name="Andreopoulos W."/>
            <person name="Hayes R.D."/>
            <person name="Ng V."/>
            <person name="Grigoriev I.V."/>
            <person name="Jackson S.A."/>
            <person name="Sutton T.D.S."/>
            <person name="Dobson A.D.W."/>
            <person name="Rama T."/>
        </authorList>
    </citation>
    <scope>NUCLEOTIDE SEQUENCE</scope>
    <source>
        <strain evidence="3">TS7</strain>
    </source>
</reference>
<feature type="region of interest" description="Disordered" evidence="1">
    <location>
        <begin position="414"/>
        <end position="511"/>
    </location>
</feature>
<feature type="region of interest" description="Disordered" evidence="1">
    <location>
        <begin position="946"/>
        <end position="973"/>
    </location>
</feature>
<evidence type="ECO:0000256" key="1">
    <source>
        <dbReference type="SAM" id="MobiDB-lite"/>
    </source>
</evidence>
<dbReference type="Pfam" id="PF22485">
    <property type="entry name" value="DUF6987"/>
    <property type="match status" value="1"/>
</dbReference>
<name>A0A9P7ZKN1_9HYPO</name>
<feature type="compositionally biased region" description="Basic and acidic residues" evidence="1">
    <location>
        <begin position="777"/>
        <end position="792"/>
    </location>
</feature>
<dbReference type="PANTHER" id="PTHR39461">
    <property type="entry name" value="LEA DOMAIN PROTEIN (AFU_ORTHOLOGUE AFUA_8G04920)"/>
    <property type="match status" value="1"/>
</dbReference>
<evidence type="ECO:0000313" key="4">
    <source>
        <dbReference type="Proteomes" id="UP000887229"/>
    </source>
</evidence>
<feature type="compositionally biased region" description="Basic and acidic residues" evidence="1">
    <location>
        <begin position="118"/>
        <end position="156"/>
    </location>
</feature>
<feature type="compositionally biased region" description="Acidic residues" evidence="1">
    <location>
        <begin position="494"/>
        <end position="508"/>
    </location>
</feature>
<feature type="domain" description="DUF6987" evidence="2">
    <location>
        <begin position="872"/>
        <end position="1070"/>
    </location>
</feature>
<dbReference type="PANTHER" id="PTHR39461:SF1">
    <property type="entry name" value="LEA DOMAIN PROTEIN (AFU_ORTHOLOGUE AFUA_8G04920)"/>
    <property type="match status" value="1"/>
</dbReference>
<feature type="region of interest" description="Disordered" evidence="1">
    <location>
        <begin position="755"/>
        <end position="799"/>
    </location>
</feature>
<dbReference type="InterPro" id="IPR022124">
    <property type="entry name" value="DUF3659"/>
</dbReference>
<feature type="compositionally biased region" description="Basic and acidic residues" evidence="1">
    <location>
        <begin position="855"/>
        <end position="882"/>
    </location>
</feature>
<feature type="compositionally biased region" description="Basic and acidic residues" evidence="1">
    <location>
        <begin position="232"/>
        <end position="267"/>
    </location>
</feature>
<evidence type="ECO:0000313" key="3">
    <source>
        <dbReference type="EMBL" id="KAG9253691.1"/>
    </source>
</evidence>
<evidence type="ECO:0000259" key="2">
    <source>
        <dbReference type="Pfam" id="PF22485"/>
    </source>
</evidence>
<accession>A0A9P7ZKN1</accession>
<feature type="region of interest" description="Disordered" evidence="1">
    <location>
        <begin position="558"/>
        <end position="580"/>
    </location>
</feature>
<dbReference type="OrthoDB" id="3937590at2759"/>
<feature type="compositionally biased region" description="Basic and acidic residues" evidence="1">
    <location>
        <begin position="305"/>
        <end position="315"/>
    </location>
</feature>
<dbReference type="EMBL" id="MU251256">
    <property type="protein sequence ID" value="KAG9253691.1"/>
    <property type="molecule type" value="Genomic_DNA"/>
</dbReference>
<feature type="compositionally biased region" description="Polar residues" evidence="1">
    <location>
        <begin position="448"/>
        <end position="457"/>
    </location>
</feature>
<feature type="compositionally biased region" description="Polar residues" evidence="1">
    <location>
        <begin position="205"/>
        <end position="219"/>
    </location>
</feature>
<feature type="compositionally biased region" description="Acidic residues" evidence="1">
    <location>
        <begin position="293"/>
        <end position="304"/>
    </location>
</feature>
<comment type="caution">
    <text evidence="3">The sequence shown here is derived from an EMBL/GenBank/DDBJ whole genome shotgun (WGS) entry which is preliminary data.</text>
</comment>
<feature type="region of interest" description="Disordered" evidence="1">
    <location>
        <begin position="851"/>
        <end position="890"/>
    </location>
</feature>
<proteinExistence type="predicted"/>
<feature type="compositionally biased region" description="Basic and acidic residues" evidence="1">
    <location>
        <begin position="464"/>
        <end position="475"/>
    </location>
</feature>
<feature type="compositionally biased region" description="Polar residues" evidence="1">
    <location>
        <begin position="42"/>
        <end position="65"/>
    </location>
</feature>
<organism evidence="3 4">
    <name type="scientific">Emericellopsis atlantica</name>
    <dbReference type="NCBI Taxonomy" id="2614577"/>
    <lineage>
        <taxon>Eukaryota</taxon>
        <taxon>Fungi</taxon>
        <taxon>Dikarya</taxon>
        <taxon>Ascomycota</taxon>
        <taxon>Pezizomycotina</taxon>
        <taxon>Sordariomycetes</taxon>
        <taxon>Hypocreomycetidae</taxon>
        <taxon>Hypocreales</taxon>
        <taxon>Bionectriaceae</taxon>
        <taxon>Emericellopsis</taxon>
    </lineage>
</organism>
<dbReference type="Pfam" id="PF12396">
    <property type="entry name" value="DUF3659"/>
    <property type="match status" value="8"/>
</dbReference>
<dbReference type="GeneID" id="70288417"/>
<feature type="compositionally biased region" description="Acidic residues" evidence="1">
    <location>
        <begin position="324"/>
        <end position="334"/>
    </location>
</feature>
<dbReference type="InterPro" id="IPR054256">
    <property type="entry name" value="DUF6987"/>
</dbReference>
<dbReference type="RefSeq" id="XP_046117615.1">
    <property type="nucleotide sequence ID" value="XM_046257514.1"/>
</dbReference>
<feature type="region of interest" description="Disordered" evidence="1">
    <location>
        <begin position="108"/>
        <end position="357"/>
    </location>
</feature>
<feature type="compositionally biased region" description="Basic and acidic residues" evidence="1">
    <location>
        <begin position="335"/>
        <end position="353"/>
    </location>
</feature>
<keyword evidence="4" id="KW-1185">Reference proteome</keyword>
<dbReference type="Proteomes" id="UP000887229">
    <property type="component" value="Unassembled WGS sequence"/>
</dbReference>
<gene>
    <name evidence="3" type="ORF">F5Z01DRAFT_123771</name>
</gene>
<feature type="compositionally biased region" description="Basic and acidic residues" evidence="1">
    <location>
        <begin position="279"/>
        <end position="292"/>
    </location>
</feature>
<feature type="region of interest" description="Disordered" evidence="1">
    <location>
        <begin position="1"/>
        <end position="94"/>
    </location>
</feature>
<dbReference type="AlphaFoldDB" id="A0A9P7ZKN1"/>